<keyword evidence="2" id="KW-0812">Transmembrane</keyword>
<gene>
    <name evidence="3" type="ORF">POBO1169_LOCUS16051</name>
</gene>
<name>A0A7S0RN77_9CHLO</name>
<protein>
    <recommendedName>
        <fullName evidence="4">TraB domain-containing protein</fullName>
    </recommendedName>
</protein>
<organism evidence="3">
    <name type="scientific">Pyramimonas obovata</name>
    <dbReference type="NCBI Taxonomy" id="1411642"/>
    <lineage>
        <taxon>Eukaryota</taxon>
        <taxon>Viridiplantae</taxon>
        <taxon>Chlorophyta</taxon>
        <taxon>Pyramimonadophyceae</taxon>
        <taxon>Pyramimonadales</taxon>
        <taxon>Pyramimonadaceae</taxon>
        <taxon>Pyramimonas</taxon>
        <taxon>Pyramimonas incertae sedis</taxon>
    </lineage>
</organism>
<evidence type="ECO:0000313" key="3">
    <source>
        <dbReference type="EMBL" id="CAD8682715.1"/>
    </source>
</evidence>
<dbReference type="EMBL" id="HBFA01031895">
    <property type="protein sequence ID" value="CAD8682715.1"/>
    <property type="molecule type" value="Transcribed_RNA"/>
</dbReference>
<dbReference type="Pfam" id="PF01963">
    <property type="entry name" value="TraB_PrgY_gumN"/>
    <property type="match status" value="1"/>
</dbReference>
<dbReference type="CDD" id="cd14726">
    <property type="entry name" value="TraB_PrgY-like"/>
    <property type="match status" value="1"/>
</dbReference>
<sequence length="316" mass="35167">MCSGDKATVVPETSVDGDEPNESNPFNTKNVSLLEYKTDNFVSPSKVYLLGTAHISKESTDDVRALIDAVKPDCVVLELCRSRKGLLAMRKTEVPSFADMVKLYKEGRQPLWGILYSWTLAQLGSKMEVMPGEEFRVAYEAAADLGAHVVLGDRPVQVTLKRTWAALTVREKVKFLWEVIALGSFSMSAEDLKKMVEELKDTDMITQAIKELGQEFPSLVRPLITERDLYLVHSLRQVAANYQVVVGVVGAGHCPGIRDNWTEEIDVDELVRLPPEDESSLLVAAAYEWRWSIAATVAVAAGVGTTLLIISRRRWR</sequence>
<reference evidence="3" key="1">
    <citation type="submission" date="2021-01" db="EMBL/GenBank/DDBJ databases">
        <authorList>
            <person name="Corre E."/>
            <person name="Pelletier E."/>
            <person name="Niang G."/>
            <person name="Scheremetjew M."/>
            <person name="Finn R."/>
            <person name="Kale V."/>
            <person name="Holt S."/>
            <person name="Cochrane G."/>
            <person name="Meng A."/>
            <person name="Brown T."/>
            <person name="Cohen L."/>
        </authorList>
    </citation>
    <scope>NUCLEOTIDE SEQUENCE</scope>
    <source>
        <strain evidence="3">CCMP722</strain>
    </source>
</reference>
<dbReference type="PANTHER" id="PTHR21530:SF7">
    <property type="entry name" value="TRAB DOMAIN-CONTAINING PROTEIN"/>
    <property type="match status" value="1"/>
</dbReference>
<dbReference type="InterPro" id="IPR002816">
    <property type="entry name" value="TraB/PrgY/GumN_fam"/>
</dbReference>
<keyword evidence="2" id="KW-0472">Membrane</keyword>
<dbReference type="AlphaFoldDB" id="A0A7S0RN77"/>
<dbReference type="PANTHER" id="PTHR21530">
    <property type="entry name" value="PHEROMONE SHUTDOWN PROTEIN"/>
    <property type="match status" value="1"/>
</dbReference>
<keyword evidence="2" id="KW-1133">Transmembrane helix</keyword>
<accession>A0A7S0RN77</accession>
<feature type="transmembrane region" description="Helical" evidence="2">
    <location>
        <begin position="289"/>
        <end position="310"/>
    </location>
</feature>
<feature type="region of interest" description="Disordered" evidence="1">
    <location>
        <begin position="1"/>
        <end position="27"/>
    </location>
</feature>
<proteinExistence type="predicted"/>
<evidence type="ECO:0008006" key="4">
    <source>
        <dbReference type="Google" id="ProtNLM"/>
    </source>
</evidence>
<evidence type="ECO:0000256" key="2">
    <source>
        <dbReference type="SAM" id="Phobius"/>
    </source>
</evidence>
<dbReference type="InterPro" id="IPR046345">
    <property type="entry name" value="TraB_PrgY-like"/>
</dbReference>
<evidence type="ECO:0000256" key="1">
    <source>
        <dbReference type="SAM" id="MobiDB-lite"/>
    </source>
</evidence>